<keyword evidence="2" id="KW-1185">Reference proteome</keyword>
<evidence type="ECO:0000313" key="2">
    <source>
        <dbReference type="Proteomes" id="UP000243904"/>
    </source>
</evidence>
<gene>
    <name evidence="1" type="ORF">SAMN05444158_7267</name>
</gene>
<dbReference type="AlphaFoldDB" id="A0A1H2BJQ1"/>
<accession>A0A1H2BJQ1</accession>
<sequence>MPRSVTARALGARALIGRPSPAWRRDGAAIFAVLERRRSKAPLQRQLAAASMGNLKSFDSSSIYEARAVAAGLPFCFSAAIRVFAAGPEECGFCPVISRPLLTT</sequence>
<name>A0A1H2BJQ1_9BRAD</name>
<protein>
    <submittedName>
        <fullName evidence="1">Uncharacterized protein</fullName>
    </submittedName>
</protein>
<dbReference type="Proteomes" id="UP000243904">
    <property type="component" value="Chromosome I"/>
</dbReference>
<organism evidence="1 2">
    <name type="scientific">Bradyrhizobium canariense</name>
    <dbReference type="NCBI Taxonomy" id="255045"/>
    <lineage>
        <taxon>Bacteria</taxon>
        <taxon>Pseudomonadati</taxon>
        <taxon>Pseudomonadota</taxon>
        <taxon>Alphaproteobacteria</taxon>
        <taxon>Hyphomicrobiales</taxon>
        <taxon>Nitrobacteraceae</taxon>
        <taxon>Bradyrhizobium</taxon>
    </lineage>
</organism>
<dbReference type="EMBL" id="LT629750">
    <property type="protein sequence ID" value="SDT58570.1"/>
    <property type="molecule type" value="Genomic_DNA"/>
</dbReference>
<proteinExistence type="predicted"/>
<evidence type="ECO:0000313" key="1">
    <source>
        <dbReference type="EMBL" id="SDT58570.1"/>
    </source>
</evidence>
<reference evidence="2" key="1">
    <citation type="submission" date="2016-10" db="EMBL/GenBank/DDBJ databases">
        <authorList>
            <person name="Varghese N."/>
            <person name="Submissions S."/>
        </authorList>
    </citation>
    <scope>NUCLEOTIDE SEQUENCE [LARGE SCALE GENOMIC DNA]</scope>
    <source>
        <strain evidence="2">GAS369</strain>
    </source>
</reference>